<evidence type="ECO:0000313" key="1">
    <source>
        <dbReference type="EMBL" id="KKN72118.1"/>
    </source>
</evidence>
<comment type="caution">
    <text evidence="1">The sequence shown here is derived from an EMBL/GenBank/DDBJ whole genome shotgun (WGS) entry which is preliminary data.</text>
</comment>
<gene>
    <name evidence="1" type="ORF">LCGC14_0414040</name>
</gene>
<accession>A0A0F9W218</accession>
<proteinExistence type="predicted"/>
<organism evidence="1">
    <name type="scientific">marine sediment metagenome</name>
    <dbReference type="NCBI Taxonomy" id="412755"/>
    <lineage>
        <taxon>unclassified sequences</taxon>
        <taxon>metagenomes</taxon>
        <taxon>ecological metagenomes</taxon>
    </lineage>
</organism>
<reference evidence="1" key="1">
    <citation type="journal article" date="2015" name="Nature">
        <title>Complex archaea that bridge the gap between prokaryotes and eukaryotes.</title>
        <authorList>
            <person name="Spang A."/>
            <person name="Saw J.H."/>
            <person name="Jorgensen S.L."/>
            <person name="Zaremba-Niedzwiedzka K."/>
            <person name="Martijn J."/>
            <person name="Lind A.E."/>
            <person name="van Eijk R."/>
            <person name="Schleper C."/>
            <person name="Guy L."/>
            <person name="Ettema T.J."/>
        </authorList>
    </citation>
    <scope>NUCLEOTIDE SEQUENCE</scope>
</reference>
<name>A0A0F9W218_9ZZZZ</name>
<protein>
    <submittedName>
        <fullName evidence="1">Uncharacterized protein</fullName>
    </submittedName>
</protein>
<sequence length="72" mass="8211">MKGERSMASKSQDGLEGVFINVSLETAEMLQEHLIHEKHRTDYEVVKRALTEVSVATVEAISEWKEEYGEET</sequence>
<dbReference type="EMBL" id="LAZR01000369">
    <property type="protein sequence ID" value="KKN72118.1"/>
    <property type="molecule type" value="Genomic_DNA"/>
</dbReference>
<dbReference type="AlphaFoldDB" id="A0A0F9W218"/>